<dbReference type="AlphaFoldDB" id="A0A418WJE0"/>
<reference evidence="6 7" key="1">
    <citation type="submission" date="2018-09" db="EMBL/GenBank/DDBJ databases">
        <authorList>
            <person name="Zhu H."/>
        </authorList>
    </citation>
    <scope>NUCLEOTIDE SEQUENCE [LARGE SCALE GENOMIC DNA]</scope>
    <source>
        <strain evidence="6 7">K1W22B-8</strain>
    </source>
</reference>
<proteinExistence type="predicted"/>
<keyword evidence="4" id="KW-0560">Oxidoreductase</keyword>
<dbReference type="InterPro" id="IPR016164">
    <property type="entry name" value="FAD-linked_Oxase-like_C"/>
</dbReference>
<accession>A0A418WJE0</accession>
<name>A0A418WJE0_9PROT</name>
<dbReference type="Gene3D" id="3.30.465.10">
    <property type="match status" value="1"/>
</dbReference>
<dbReference type="GO" id="GO:0016491">
    <property type="term" value="F:oxidoreductase activity"/>
    <property type="evidence" value="ECO:0007669"/>
    <property type="project" value="UniProtKB-KW"/>
</dbReference>
<dbReference type="PANTHER" id="PTHR11748:SF103">
    <property type="entry name" value="GLYCOLATE OXIDASE SUBUNIT GLCE"/>
    <property type="match status" value="1"/>
</dbReference>
<dbReference type="Pfam" id="PF02913">
    <property type="entry name" value="FAD-oxidase_C"/>
    <property type="match status" value="1"/>
</dbReference>
<dbReference type="InterPro" id="IPR006094">
    <property type="entry name" value="Oxid_FAD_bind_N"/>
</dbReference>
<gene>
    <name evidence="6" type="ORF">D3874_17530</name>
</gene>
<dbReference type="RefSeq" id="WP_119782347.1">
    <property type="nucleotide sequence ID" value="NZ_QYUK01000011.1"/>
</dbReference>
<dbReference type="InterPro" id="IPR016166">
    <property type="entry name" value="FAD-bd_PCMH"/>
</dbReference>
<dbReference type="InterPro" id="IPR016169">
    <property type="entry name" value="FAD-bd_PCMH_sub2"/>
</dbReference>
<evidence type="ECO:0000259" key="5">
    <source>
        <dbReference type="PROSITE" id="PS51387"/>
    </source>
</evidence>
<dbReference type="Pfam" id="PF01565">
    <property type="entry name" value="FAD_binding_4"/>
    <property type="match status" value="1"/>
</dbReference>
<evidence type="ECO:0000313" key="7">
    <source>
        <dbReference type="Proteomes" id="UP000284605"/>
    </source>
</evidence>
<keyword evidence="3" id="KW-0274">FAD</keyword>
<sequence length="400" mass="41245">MERLAPYTLPDLAALVGEAAAHKRRLHLVGRGTKAGLGHVVQADAVLDLSGFAGIEVYEPDEQIITLGAGTPLATLEAVLARHNQRLAFEPPDLGPLYGEPAGLGTIGGVIAANLSGPPRPRAGAARDHLLGVDGVTGRGEIFKAGGRVVKNVTGYDLPKLVAGSYGTLFAVTRLTLRLAGQATASVSVLLLDLDPLAAGGLMQEIAGSALEPVAIAYLPADVAVHAGHPQAAATVLVRFDGPPDALDERIADLEALVGARAPVELVEDPVSAELWKSVRDVADLLNGNERAIWRLVVPPAAGTPLAADLCGKLHGCHWFADWAGGRLWLAVPPTGDAGAAAIRAATARAGGHSTLMRGPAALRQQVPVFEPLSPARAALDARVREAFDPAGVFNPGKLG</sequence>
<feature type="domain" description="FAD-binding PCMH-type" evidence="5">
    <location>
        <begin position="1"/>
        <end position="182"/>
    </location>
</feature>
<dbReference type="SUPFAM" id="SSF55103">
    <property type="entry name" value="FAD-linked oxidases, C-terminal domain"/>
    <property type="match status" value="1"/>
</dbReference>
<evidence type="ECO:0000256" key="2">
    <source>
        <dbReference type="ARBA" id="ARBA00022630"/>
    </source>
</evidence>
<dbReference type="GO" id="GO:0071949">
    <property type="term" value="F:FAD binding"/>
    <property type="evidence" value="ECO:0007669"/>
    <property type="project" value="InterPro"/>
</dbReference>
<keyword evidence="7" id="KW-1185">Reference proteome</keyword>
<dbReference type="Proteomes" id="UP000284605">
    <property type="component" value="Unassembled WGS sequence"/>
</dbReference>
<dbReference type="PANTHER" id="PTHR11748">
    <property type="entry name" value="D-LACTATE DEHYDROGENASE"/>
    <property type="match status" value="1"/>
</dbReference>
<comment type="caution">
    <text evidence="6">The sequence shown here is derived from an EMBL/GenBank/DDBJ whole genome shotgun (WGS) entry which is preliminary data.</text>
</comment>
<comment type="cofactor">
    <cofactor evidence="1">
        <name>FAD</name>
        <dbReference type="ChEBI" id="CHEBI:57692"/>
    </cofactor>
</comment>
<evidence type="ECO:0000256" key="1">
    <source>
        <dbReference type="ARBA" id="ARBA00001974"/>
    </source>
</evidence>
<evidence type="ECO:0000256" key="3">
    <source>
        <dbReference type="ARBA" id="ARBA00022827"/>
    </source>
</evidence>
<dbReference type="SUPFAM" id="SSF56176">
    <property type="entry name" value="FAD-binding/transporter-associated domain-like"/>
    <property type="match status" value="1"/>
</dbReference>
<dbReference type="InterPro" id="IPR036318">
    <property type="entry name" value="FAD-bd_PCMH-like_sf"/>
</dbReference>
<dbReference type="InterPro" id="IPR004113">
    <property type="entry name" value="FAD-bd_oxidored_4_C"/>
</dbReference>
<evidence type="ECO:0000256" key="4">
    <source>
        <dbReference type="ARBA" id="ARBA00023002"/>
    </source>
</evidence>
<organism evidence="6 7">
    <name type="scientific">Oleomonas cavernae</name>
    <dbReference type="NCBI Taxonomy" id="2320859"/>
    <lineage>
        <taxon>Bacteria</taxon>
        <taxon>Pseudomonadati</taxon>
        <taxon>Pseudomonadota</taxon>
        <taxon>Alphaproteobacteria</taxon>
        <taxon>Acetobacterales</taxon>
        <taxon>Acetobacteraceae</taxon>
        <taxon>Oleomonas</taxon>
    </lineage>
</organism>
<protein>
    <submittedName>
        <fullName evidence="6">FAD-binding protein</fullName>
    </submittedName>
</protein>
<dbReference type="EMBL" id="QYUK01000011">
    <property type="protein sequence ID" value="RJF90052.1"/>
    <property type="molecule type" value="Genomic_DNA"/>
</dbReference>
<dbReference type="PROSITE" id="PS51387">
    <property type="entry name" value="FAD_PCMH"/>
    <property type="match status" value="1"/>
</dbReference>
<keyword evidence="2" id="KW-0285">Flavoprotein</keyword>
<evidence type="ECO:0000313" key="6">
    <source>
        <dbReference type="EMBL" id="RJF90052.1"/>
    </source>
</evidence>
<dbReference type="OrthoDB" id="9811557at2"/>